<dbReference type="EMBL" id="QTTT01000001">
    <property type="protein sequence ID" value="REF00279.1"/>
    <property type="molecule type" value="Genomic_DNA"/>
</dbReference>
<reference evidence="1 2" key="1">
    <citation type="submission" date="2018-08" db="EMBL/GenBank/DDBJ databases">
        <title>Sequencing the genomes of 1000 actinobacteria strains.</title>
        <authorList>
            <person name="Klenk H.-P."/>
        </authorList>
    </citation>
    <scope>NUCLEOTIDE SEQUENCE [LARGE SCALE GENOMIC DNA]</scope>
    <source>
        <strain evidence="1 2">DSM 43927</strain>
    </source>
</reference>
<dbReference type="OrthoDB" id="3471563at2"/>
<comment type="caution">
    <text evidence="1">The sequence shown here is derived from an EMBL/GenBank/DDBJ whole genome shotgun (WGS) entry which is preliminary data.</text>
</comment>
<gene>
    <name evidence="1" type="ORF">DFJ69_5808</name>
</gene>
<dbReference type="RefSeq" id="WP_116025448.1">
    <property type="nucleotide sequence ID" value="NZ_QTTT01000001.1"/>
</dbReference>
<dbReference type="AlphaFoldDB" id="A0A3D9SWR4"/>
<organism evidence="1 2">
    <name type="scientific">Thermomonospora umbrina</name>
    <dbReference type="NCBI Taxonomy" id="111806"/>
    <lineage>
        <taxon>Bacteria</taxon>
        <taxon>Bacillati</taxon>
        <taxon>Actinomycetota</taxon>
        <taxon>Actinomycetes</taxon>
        <taxon>Streptosporangiales</taxon>
        <taxon>Thermomonosporaceae</taxon>
        <taxon>Thermomonospora</taxon>
    </lineage>
</organism>
<protein>
    <submittedName>
        <fullName evidence="1">Uncharacterized protein</fullName>
    </submittedName>
</protein>
<sequence length="353" mass="35208">MSIGFRAAASGSGGNSVSVTIPAGVQAGDSLLLMVYVNTDCTITTPSGWQVAKAQQQAEAGGATAAIFKRLAQTGDASTNAVSTNDGAAGVKAGALLIAHSGTDTVDPVHAINSRLDTGGTASVPTPAVTTGVDGCWVVEMCTTKSSTTTVWSTVPAGSTSRVSLIGTGGGHVDGAVADRGPVTPGGYGGGTFTQDANQSSAISYTIALAPKTSTQTLRPVSDVTVGSYTAVPTPGAGVALASRIGEAVRDDNSYIQTPNAPSAAVYEARLAAGQDPLSSDDHTVTVVLSTAGGATSSSCAVALVQGTTVIRSQTFTDVPATPTVYTIDLTGAEADAITDYADLRIRFTWTAA</sequence>
<keyword evidence="2" id="KW-1185">Reference proteome</keyword>
<evidence type="ECO:0000313" key="2">
    <source>
        <dbReference type="Proteomes" id="UP000256661"/>
    </source>
</evidence>
<proteinExistence type="predicted"/>
<dbReference type="Proteomes" id="UP000256661">
    <property type="component" value="Unassembled WGS sequence"/>
</dbReference>
<evidence type="ECO:0000313" key="1">
    <source>
        <dbReference type="EMBL" id="REF00279.1"/>
    </source>
</evidence>
<accession>A0A3D9SWR4</accession>
<name>A0A3D9SWR4_9ACTN</name>